<dbReference type="Pfam" id="PF00440">
    <property type="entry name" value="TetR_N"/>
    <property type="match status" value="1"/>
</dbReference>
<dbReference type="OrthoDB" id="9812484at2"/>
<dbReference type="PANTHER" id="PTHR30328:SF54">
    <property type="entry name" value="HTH-TYPE TRANSCRIPTIONAL REPRESSOR SCO4008"/>
    <property type="match status" value="1"/>
</dbReference>
<keyword evidence="1 2" id="KW-0238">DNA-binding</keyword>
<accession>I4D906</accession>
<gene>
    <name evidence="4" type="ordered locus">Desaci_3386</name>
</gene>
<dbReference type="AlphaFoldDB" id="I4D906"/>
<dbReference type="HOGENOM" id="CLU_069356_6_1_9"/>
<dbReference type="eggNOG" id="COG1309">
    <property type="taxonomic scope" value="Bacteria"/>
</dbReference>
<dbReference type="PANTHER" id="PTHR30328">
    <property type="entry name" value="TRANSCRIPTIONAL REPRESSOR"/>
    <property type="match status" value="1"/>
</dbReference>
<feature type="domain" description="HTH tetR-type" evidence="3">
    <location>
        <begin position="6"/>
        <end position="66"/>
    </location>
</feature>
<organism evidence="4 5">
    <name type="scientific">Desulfosporosinus acidiphilus (strain DSM 22704 / JCM 16185 / SJ4)</name>
    <dbReference type="NCBI Taxonomy" id="646529"/>
    <lineage>
        <taxon>Bacteria</taxon>
        <taxon>Bacillati</taxon>
        <taxon>Bacillota</taxon>
        <taxon>Clostridia</taxon>
        <taxon>Eubacteriales</taxon>
        <taxon>Desulfitobacteriaceae</taxon>
        <taxon>Desulfosporosinus</taxon>
    </lineage>
</organism>
<dbReference type="STRING" id="646529.Desaci_3386"/>
<dbReference type="PROSITE" id="PS50977">
    <property type="entry name" value="HTH_TETR_2"/>
    <property type="match status" value="1"/>
</dbReference>
<dbReference type="EMBL" id="CP003639">
    <property type="protein sequence ID" value="AFM42280.1"/>
    <property type="molecule type" value="Genomic_DNA"/>
</dbReference>
<dbReference type="GO" id="GO:0003677">
    <property type="term" value="F:DNA binding"/>
    <property type="evidence" value="ECO:0007669"/>
    <property type="project" value="UniProtKB-UniRule"/>
</dbReference>
<dbReference type="InterPro" id="IPR009057">
    <property type="entry name" value="Homeodomain-like_sf"/>
</dbReference>
<dbReference type="KEGG" id="dai:Desaci_3386"/>
<evidence type="ECO:0000259" key="3">
    <source>
        <dbReference type="PROSITE" id="PS50977"/>
    </source>
</evidence>
<dbReference type="RefSeq" id="WP_014828269.1">
    <property type="nucleotide sequence ID" value="NC_018068.1"/>
</dbReference>
<evidence type="ECO:0000313" key="5">
    <source>
        <dbReference type="Proteomes" id="UP000002892"/>
    </source>
</evidence>
<dbReference type="Gene3D" id="1.10.357.10">
    <property type="entry name" value="Tetracycline Repressor, domain 2"/>
    <property type="match status" value="1"/>
</dbReference>
<protein>
    <submittedName>
        <fullName evidence="4">Transcriptional regulator</fullName>
    </submittedName>
</protein>
<dbReference type="PRINTS" id="PR00455">
    <property type="entry name" value="HTHTETR"/>
</dbReference>
<name>I4D906_DESAJ</name>
<reference evidence="4 5" key="1">
    <citation type="journal article" date="2012" name="J. Bacteriol.">
        <title>Complete genome sequences of Desulfosporosinus orientis DSM765T, Desulfosporosinus youngiae DSM17734T, Desulfosporosinus meridiei DSM13257T, and Desulfosporosinus acidiphilus DSM22704T.</title>
        <authorList>
            <person name="Pester M."/>
            <person name="Brambilla E."/>
            <person name="Alazard D."/>
            <person name="Rattei T."/>
            <person name="Weinmaier T."/>
            <person name="Han J."/>
            <person name="Lucas S."/>
            <person name="Lapidus A."/>
            <person name="Cheng J.F."/>
            <person name="Goodwin L."/>
            <person name="Pitluck S."/>
            <person name="Peters L."/>
            <person name="Ovchinnikova G."/>
            <person name="Teshima H."/>
            <person name="Detter J.C."/>
            <person name="Han C.S."/>
            <person name="Tapia R."/>
            <person name="Land M.L."/>
            <person name="Hauser L."/>
            <person name="Kyrpides N.C."/>
            <person name="Ivanova N.N."/>
            <person name="Pagani I."/>
            <person name="Huntmann M."/>
            <person name="Wei C.L."/>
            <person name="Davenport K.W."/>
            <person name="Daligault H."/>
            <person name="Chain P.S."/>
            <person name="Chen A."/>
            <person name="Mavromatis K."/>
            <person name="Markowitz V."/>
            <person name="Szeto E."/>
            <person name="Mikhailova N."/>
            <person name="Pati A."/>
            <person name="Wagner M."/>
            <person name="Woyke T."/>
            <person name="Ollivier B."/>
            <person name="Klenk H.P."/>
            <person name="Spring S."/>
            <person name="Loy A."/>
        </authorList>
    </citation>
    <scope>NUCLEOTIDE SEQUENCE [LARGE SCALE GENOMIC DNA]</scope>
    <source>
        <strain evidence="5">DSM 22704 / JCM 16185 / SJ4</strain>
    </source>
</reference>
<dbReference type="Proteomes" id="UP000002892">
    <property type="component" value="Chromosome"/>
</dbReference>
<dbReference type="InterPro" id="IPR001647">
    <property type="entry name" value="HTH_TetR"/>
</dbReference>
<proteinExistence type="predicted"/>
<dbReference type="SUPFAM" id="SSF46689">
    <property type="entry name" value="Homeodomain-like"/>
    <property type="match status" value="1"/>
</dbReference>
<evidence type="ECO:0000256" key="1">
    <source>
        <dbReference type="ARBA" id="ARBA00023125"/>
    </source>
</evidence>
<dbReference type="PROSITE" id="PS01081">
    <property type="entry name" value="HTH_TETR_1"/>
    <property type="match status" value="1"/>
</dbReference>
<evidence type="ECO:0000256" key="2">
    <source>
        <dbReference type="PROSITE-ProRule" id="PRU00335"/>
    </source>
</evidence>
<dbReference type="InterPro" id="IPR023772">
    <property type="entry name" value="DNA-bd_HTH_TetR-type_CS"/>
</dbReference>
<dbReference type="InterPro" id="IPR050109">
    <property type="entry name" value="HTH-type_TetR-like_transc_reg"/>
</dbReference>
<evidence type="ECO:0000313" key="4">
    <source>
        <dbReference type="EMBL" id="AFM42280.1"/>
    </source>
</evidence>
<feature type="DNA-binding region" description="H-T-H motif" evidence="2">
    <location>
        <begin position="29"/>
        <end position="48"/>
    </location>
</feature>
<sequence length="190" mass="22382">MQYLKDEVRNRIMTVAIKEFQDRGFLHASMRAIANNAGVAIGNVYRYFKNKEDLFNEIVEPVYKLFLGIETIHKQEIYSFEEIVNDVMEVMKEYKSQLLIMVDKSTGTKYANFKEEITALAEKSIKDSIWPELQKKGIEVSDPFIFCVIASTFIEGLFIILRKCEEEETTKYLIRQLMILFFDNLEKRFE</sequence>
<dbReference type="GO" id="GO:0006355">
    <property type="term" value="P:regulation of DNA-templated transcription"/>
    <property type="evidence" value="ECO:0007669"/>
    <property type="project" value="UniProtKB-ARBA"/>
</dbReference>
<keyword evidence="5" id="KW-1185">Reference proteome</keyword>